<dbReference type="InterPro" id="IPR022037">
    <property type="entry name" value="DUF3606"/>
</dbReference>
<keyword evidence="3" id="KW-1185">Reference proteome</keyword>
<reference evidence="2 3" key="1">
    <citation type="submission" date="2019-02" db="EMBL/GenBank/DDBJ databases">
        <title>Pedobacter sp. RP-3-21 sp. nov., isolated from Arctic soil.</title>
        <authorList>
            <person name="Dahal R.H."/>
        </authorList>
    </citation>
    <scope>NUCLEOTIDE SEQUENCE [LARGE SCALE GENOMIC DNA]</scope>
    <source>
        <strain evidence="2 3">RP-3-21</strain>
    </source>
</reference>
<evidence type="ECO:0000256" key="1">
    <source>
        <dbReference type="SAM" id="MobiDB-lite"/>
    </source>
</evidence>
<dbReference type="RefSeq" id="WP_131530888.1">
    <property type="nucleotide sequence ID" value="NZ_SJSO01000009.1"/>
</dbReference>
<evidence type="ECO:0000313" key="3">
    <source>
        <dbReference type="Proteomes" id="UP000293925"/>
    </source>
</evidence>
<organism evidence="2 3">
    <name type="scientific">Pedobacter psychrodurus</name>
    <dbReference type="NCBI Taxonomy" id="2530456"/>
    <lineage>
        <taxon>Bacteria</taxon>
        <taxon>Pseudomonadati</taxon>
        <taxon>Bacteroidota</taxon>
        <taxon>Sphingobacteriia</taxon>
        <taxon>Sphingobacteriales</taxon>
        <taxon>Sphingobacteriaceae</taxon>
        <taxon>Pedobacter</taxon>
    </lineage>
</organism>
<dbReference type="EMBL" id="SJSO01000009">
    <property type="protein sequence ID" value="TCD26552.1"/>
    <property type="molecule type" value="Genomic_DNA"/>
</dbReference>
<evidence type="ECO:0000313" key="2">
    <source>
        <dbReference type="EMBL" id="TCD26552.1"/>
    </source>
</evidence>
<dbReference type="Proteomes" id="UP000293925">
    <property type="component" value="Unassembled WGS sequence"/>
</dbReference>
<dbReference type="Pfam" id="PF12244">
    <property type="entry name" value="DUF3606"/>
    <property type="match status" value="1"/>
</dbReference>
<protein>
    <submittedName>
        <fullName evidence="2">DUF3606 domain-containing protein</fullName>
    </submittedName>
</protein>
<accession>A0A4R0Q5F3</accession>
<name>A0A4R0Q5F3_9SPHI</name>
<dbReference type="OrthoDB" id="770681at2"/>
<gene>
    <name evidence="2" type="ORF">EZ456_13260</name>
</gene>
<comment type="caution">
    <text evidence="2">The sequence shown here is derived from an EMBL/GenBank/DDBJ whole genome shotgun (WGS) entry which is preliminary data.</text>
</comment>
<feature type="compositionally biased region" description="Basic and acidic residues" evidence="1">
    <location>
        <begin position="11"/>
        <end position="22"/>
    </location>
</feature>
<proteinExistence type="predicted"/>
<sequence>MENDDLYPSGHESHKINAPEPKKDAAKVFHNIESDNDTLEPQNFGPDSGTINANDPSELEYWANELQISSGELKATIILVSNKVSDIRKYLSV</sequence>
<feature type="region of interest" description="Disordered" evidence="1">
    <location>
        <begin position="1"/>
        <end position="22"/>
    </location>
</feature>
<dbReference type="AlphaFoldDB" id="A0A4R0Q5F3"/>